<reference evidence="2" key="1">
    <citation type="submission" date="2022-10" db="EMBL/GenBank/DDBJ databases">
        <title>Luteolibacter sp. GHJ8, whole genome shotgun sequencing project.</title>
        <authorList>
            <person name="Zhao G."/>
            <person name="Shen L."/>
        </authorList>
    </citation>
    <scope>NUCLEOTIDE SEQUENCE</scope>
    <source>
        <strain evidence="2">GHJ8</strain>
    </source>
</reference>
<sequence length="383" mass="43139">MAIGFFGSVRQFPRMALRKHGWWIAGTVLFLVVVAGLLVRLQAIRRDVERWENYQQECRSRGEDLGIEAWLPPVVADRENFAAHPWIKAMIASEKSPEAKVVWDWKYWAYDALDGHEEPDNGRSWFEDKPEKAAMVMERGATLAADLAAIREAAGRPACRLPLALDRDRDRLSEVLDWLIDMTGIISLRAEAALALNEEATAMDSIETLLQIGDHLQSQHFLLSVLVGKRVKAAAVSLIEIGLARGSFSSASRLRLRSSLLNPPAGEDIGTIVRLERGMILEQMGKLLEQRAPGERFGEGFMQPPARRTAYSKYTFCKGLDSVLLKPATRETWESFDQILEEAVNDLPPGDLTAGWLLLFETIYPPFYQHADRVEDIRKKLAE</sequence>
<feature type="transmembrane region" description="Helical" evidence="1">
    <location>
        <begin position="20"/>
        <end position="41"/>
    </location>
</feature>
<name>A0ABT3G0V0_9BACT</name>
<dbReference type="EMBL" id="JAPDDR010000003">
    <property type="protein sequence ID" value="MCW1913459.1"/>
    <property type="molecule type" value="Genomic_DNA"/>
</dbReference>
<gene>
    <name evidence="2" type="ORF">OJ996_07735</name>
</gene>
<keyword evidence="1" id="KW-1133">Transmembrane helix</keyword>
<keyword evidence="1" id="KW-0812">Transmembrane</keyword>
<keyword evidence="1" id="KW-0472">Membrane</keyword>
<dbReference type="Proteomes" id="UP001165653">
    <property type="component" value="Unassembled WGS sequence"/>
</dbReference>
<comment type="caution">
    <text evidence="2">The sequence shown here is derived from an EMBL/GenBank/DDBJ whole genome shotgun (WGS) entry which is preliminary data.</text>
</comment>
<proteinExistence type="predicted"/>
<evidence type="ECO:0000313" key="2">
    <source>
        <dbReference type="EMBL" id="MCW1913459.1"/>
    </source>
</evidence>
<keyword evidence="3" id="KW-1185">Reference proteome</keyword>
<evidence type="ECO:0000313" key="3">
    <source>
        <dbReference type="Proteomes" id="UP001165653"/>
    </source>
</evidence>
<evidence type="ECO:0000256" key="1">
    <source>
        <dbReference type="SAM" id="Phobius"/>
    </source>
</evidence>
<accession>A0ABT3G0V0</accession>
<organism evidence="2 3">
    <name type="scientific">Luteolibacter rhizosphaerae</name>
    <dbReference type="NCBI Taxonomy" id="2989719"/>
    <lineage>
        <taxon>Bacteria</taxon>
        <taxon>Pseudomonadati</taxon>
        <taxon>Verrucomicrobiota</taxon>
        <taxon>Verrucomicrobiia</taxon>
        <taxon>Verrucomicrobiales</taxon>
        <taxon>Verrucomicrobiaceae</taxon>
        <taxon>Luteolibacter</taxon>
    </lineage>
</organism>
<protein>
    <submittedName>
        <fullName evidence="2">Uncharacterized protein</fullName>
    </submittedName>
</protein>